<protein>
    <recommendedName>
        <fullName evidence="4">DUF1793-domain-containing protein</fullName>
    </recommendedName>
</protein>
<reference evidence="2" key="1">
    <citation type="submission" date="2016-12" db="EMBL/GenBank/DDBJ databases">
        <title>The genomes of Aspergillus section Nigri reveals drivers in fungal speciation.</title>
        <authorList>
            <consortium name="DOE Joint Genome Institute"/>
            <person name="Vesth T.C."/>
            <person name="Nybo J."/>
            <person name="Theobald S."/>
            <person name="Brandl J."/>
            <person name="Frisvad J.C."/>
            <person name="Nielsen K.F."/>
            <person name="Lyhne E.K."/>
            <person name="Kogle M.E."/>
            <person name="Kuo A."/>
            <person name="Riley R."/>
            <person name="Clum A."/>
            <person name="Nolan M."/>
            <person name="Lipzen A."/>
            <person name="Salamov A."/>
            <person name="Henrissat B."/>
            <person name="Wiebenga A."/>
            <person name="De Vries R.P."/>
            <person name="Grigoriev I.V."/>
            <person name="Mortensen U.H."/>
            <person name="Andersen M.R."/>
            <person name="Baker S.E."/>
        </authorList>
    </citation>
    <scope>NUCLEOTIDE SEQUENCE [LARGE SCALE GENOMIC DNA]</scope>
    <source>
        <strain evidence="2">CBS 113365</strain>
    </source>
</reference>
<dbReference type="OrthoDB" id="2580323at2759"/>
<feature type="chain" id="PRO_5016270461" description="DUF1793-domain-containing protein" evidence="1">
    <location>
        <begin position="28"/>
        <end position="553"/>
    </location>
</feature>
<keyword evidence="1" id="KW-0732">Signal</keyword>
<sequence length="553" mass="61259">MFLDKMSQYLRAFVLALVGSTTLAVSASTSNSNDWCQPSWSTNTCQLFTESMDYLDRIYDASAGYVYDPSAATALRHDTRTSVWYAVGLLARDQGDDVAQAMTIIRNVIGAQFKDTSDQWYGDYQQYPEEPTVGTPAYPPIIYDTWDPNWREFIGTAFIIALEEFPHLIDADMTQLMHASLYNDTTGDSYRVGGVDDDNLYPSYTNPSLMRAIITGWTGRKLGDQNMTNSGETYAKEIIQLFDRADTLSEFNSATYTGVSLIALTMWAKYAAEDSVMKGKGKEMLQDTWDTIGELYHAGLKNLAGPWDRAYGFDMQKYFGIMSGHIWSLVGKETSPVIDKVYMMSHNSDFSISPLIAILSNFHNSLVPSSAVQALKAFPGEHTVNTSAYSIPYDSFPRQVTAWLSEGISIGAETFNESVVGGPAINPSQFNPAVIQWDTGAGIGWITLYATEPALTAEVGPGYLNLTYPRGTSASQFQFLVSPFETQRNVAGWEDIVGLDVTVSGNMNPNSLNISYSLSDQVINDFRFWNFTYSMPANSTAIPNVLLEVQLQT</sequence>
<evidence type="ECO:0008006" key="4">
    <source>
        <dbReference type="Google" id="ProtNLM"/>
    </source>
</evidence>
<dbReference type="Proteomes" id="UP000248405">
    <property type="component" value="Unassembled WGS sequence"/>
</dbReference>
<dbReference type="GeneID" id="37216172"/>
<proteinExistence type="predicted"/>
<organism evidence="2 3">
    <name type="scientific">Aspergillus vadensis (strain CBS 113365 / IMI 142717 / IBT 24658)</name>
    <dbReference type="NCBI Taxonomy" id="1448311"/>
    <lineage>
        <taxon>Eukaryota</taxon>
        <taxon>Fungi</taxon>
        <taxon>Dikarya</taxon>
        <taxon>Ascomycota</taxon>
        <taxon>Pezizomycotina</taxon>
        <taxon>Eurotiomycetes</taxon>
        <taxon>Eurotiomycetidae</taxon>
        <taxon>Eurotiales</taxon>
        <taxon>Aspergillaceae</taxon>
        <taxon>Aspergillus</taxon>
        <taxon>Aspergillus subgen. Circumdati</taxon>
    </lineage>
</organism>
<keyword evidence="3" id="KW-1185">Reference proteome</keyword>
<dbReference type="PANTHER" id="PTHR40616">
    <property type="entry name" value="LINALOOL DEHYDRATASE_ISOMERASE DOMAIN-CONTAINING PROTEIN"/>
    <property type="match status" value="1"/>
</dbReference>
<evidence type="ECO:0000256" key="1">
    <source>
        <dbReference type="SAM" id="SignalP"/>
    </source>
</evidence>
<evidence type="ECO:0000313" key="2">
    <source>
        <dbReference type="EMBL" id="PYH66528.1"/>
    </source>
</evidence>
<dbReference type="RefSeq" id="XP_025560322.1">
    <property type="nucleotide sequence ID" value="XM_025711580.1"/>
</dbReference>
<dbReference type="AlphaFoldDB" id="A0A319BTR4"/>
<evidence type="ECO:0000313" key="3">
    <source>
        <dbReference type="Proteomes" id="UP000248405"/>
    </source>
</evidence>
<dbReference type="EMBL" id="KZ821633">
    <property type="protein sequence ID" value="PYH66528.1"/>
    <property type="molecule type" value="Genomic_DNA"/>
</dbReference>
<name>A0A319BTR4_ASPVC</name>
<feature type="signal peptide" evidence="1">
    <location>
        <begin position="1"/>
        <end position="27"/>
    </location>
</feature>
<gene>
    <name evidence="2" type="ORF">BO88DRAFT_468884</name>
</gene>
<accession>A0A319BTR4</accession>
<dbReference type="PANTHER" id="PTHR40616:SF1">
    <property type="entry name" value="LINALOOL DEHYDRATASE_ISOMERASE DOMAIN-CONTAINING PROTEIN"/>
    <property type="match status" value="1"/>
</dbReference>